<accession>A0A1D9FTI2</accession>
<dbReference type="InterPro" id="IPR058982">
    <property type="entry name" value="Beta-barrel_AprE"/>
</dbReference>
<dbReference type="AlphaFoldDB" id="A0A1D9FTI2"/>
<dbReference type="GO" id="GO:0016020">
    <property type="term" value="C:membrane"/>
    <property type="evidence" value="ECO:0007669"/>
    <property type="project" value="UniProtKB-SubCell"/>
</dbReference>
<dbReference type="InterPro" id="IPR050739">
    <property type="entry name" value="MFP"/>
</dbReference>
<feature type="coiled-coil region" evidence="6">
    <location>
        <begin position="315"/>
        <end position="374"/>
    </location>
</feature>
<proteinExistence type="inferred from homology"/>
<keyword evidence="6" id="KW-0175">Coiled coil</keyword>
<evidence type="ECO:0000256" key="1">
    <source>
        <dbReference type="ARBA" id="ARBA00004167"/>
    </source>
</evidence>
<dbReference type="Gene3D" id="2.40.50.100">
    <property type="match status" value="2"/>
</dbReference>
<gene>
    <name evidence="9" type="ORF">BJP36_00480</name>
</gene>
<feature type="region of interest" description="Disordered" evidence="7">
    <location>
        <begin position="40"/>
        <end position="63"/>
    </location>
</feature>
<organism evidence="9 10">
    <name type="scientific">Moorena producens (strain JHB)</name>
    <dbReference type="NCBI Taxonomy" id="1454205"/>
    <lineage>
        <taxon>Bacteria</taxon>
        <taxon>Bacillati</taxon>
        <taxon>Cyanobacteriota</taxon>
        <taxon>Cyanophyceae</taxon>
        <taxon>Coleofasciculales</taxon>
        <taxon>Coleofasciculaceae</taxon>
        <taxon>Moorena</taxon>
    </lineage>
</organism>
<dbReference type="SUPFAM" id="SSF111369">
    <property type="entry name" value="HlyD-like secretion proteins"/>
    <property type="match status" value="2"/>
</dbReference>
<dbReference type="EMBL" id="CP017708">
    <property type="protein sequence ID" value="AOY78584.1"/>
    <property type="molecule type" value="Genomic_DNA"/>
</dbReference>
<dbReference type="Proteomes" id="UP000176944">
    <property type="component" value="Chromosome"/>
</dbReference>
<keyword evidence="4" id="KW-1133">Transmembrane helix</keyword>
<feature type="region of interest" description="Disordered" evidence="7">
    <location>
        <begin position="1"/>
        <end position="20"/>
    </location>
</feature>
<protein>
    <submittedName>
        <fullName evidence="9">HlyD family efflux transporter periplasmic adaptor subunit</fullName>
    </submittedName>
</protein>
<dbReference type="Pfam" id="PF26002">
    <property type="entry name" value="Beta-barrel_AprE"/>
    <property type="match status" value="1"/>
</dbReference>
<evidence type="ECO:0000256" key="2">
    <source>
        <dbReference type="ARBA" id="ARBA00009477"/>
    </source>
</evidence>
<evidence type="ECO:0000313" key="9">
    <source>
        <dbReference type="EMBL" id="AOY78584.1"/>
    </source>
</evidence>
<evidence type="ECO:0000256" key="7">
    <source>
        <dbReference type="SAM" id="MobiDB-lite"/>
    </source>
</evidence>
<dbReference type="CDD" id="cd06849">
    <property type="entry name" value="lipoyl_domain"/>
    <property type="match status" value="1"/>
</dbReference>
<reference evidence="10" key="1">
    <citation type="submission" date="2016-10" db="EMBL/GenBank/DDBJ databases">
        <title>Comparative genomics uncovers the prolific and rare metabolic potential of the cyanobacterial genus Moorea.</title>
        <authorList>
            <person name="Leao T."/>
            <person name="Castelao G."/>
            <person name="Korobeynikov A."/>
            <person name="Monroe E.A."/>
            <person name="Podell S."/>
            <person name="Glukhov E."/>
            <person name="Allen E."/>
            <person name="Gerwick W.H."/>
            <person name="Gerwick L."/>
        </authorList>
    </citation>
    <scope>NUCLEOTIDE SEQUENCE [LARGE SCALE GENOMIC DNA]</scope>
    <source>
        <strain evidence="10">JHB</strain>
    </source>
</reference>
<keyword evidence="3" id="KW-0812">Transmembrane</keyword>
<sequence>MTQAKPINSPPEAATSRQGNVVLMPSGRLRPDYDQEAVASPSTEVGTNTAHASNTSKWSTSIQTTLDQPPANLPRLLMLGGLSFCTIFVAWATFGQIDEVGKAHGSLVPKGDVYKVDPIEPGKIASIKVKEGQAVKAGEVLVELDTDLATQEVERLEKVLNADRIRLVQMQGLLERTRLEAETREQITQAEVQAQQASIARAQASASAIRQQIIQHQLAKAANRERLQRMKLVQATAQELLQQRRANVVALKERLDNLKPLLAEGAISKEQVFQAEQSFRASQSAVTESKLQEGLSTREQIFQAQQSIRDREAATSQSRGELEQTLAEIKRLEAELEHRQATGRTTRLEAQQKIQQLEVELTQIKARIAENETLVTTAKTRLKQKFLKAPVDGIISSLNIGNAGEVVQPGRSIAEIAPQGAPLVLSASLPTREAGFINEGMPVQVKFDAYPYQDYGIIKGTVISISSDAKADQQMGSVYKVKVSLDRDYVIEEDEIIRFKAGQTANADIIIRRRRIIDFLLDPMRQLQKSGIDL</sequence>
<name>A0A1D9FTI2_MOOP1</name>
<evidence type="ECO:0000256" key="6">
    <source>
        <dbReference type="SAM" id="Coils"/>
    </source>
</evidence>
<comment type="similarity">
    <text evidence="2">Belongs to the membrane fusion protein (MFP) (TC 8.A.1) family.</text>
</comment>
<dbReference type="PANTHER" id="PTHR30386">
    <property type="entry name" value="MEMBRANE FUSION SUBUNIT OF EMRAB-TOLC MULTIDRUG EFFLUX PUMP"/>
    <property type="match status" value="1"/>
</dbReference>
<evidence type="ECO:0000256" key="5">
    <source>
        <dbReference type="ARBA" id="ARBA00023136"/>
    </source>
</evidence>
<dbReference type="PANTHER" id="PTHR30386:SF26">
    <property type="entry name" value="TRANSPORT PROTEIN COMB"/>
    <property type="match status" value="1"/>
</dbReference>
<evidence type="ECO:0000256" key="3">
    <source>
        <dbReference type="ARBA" id="ARBA00022692"/>
    </source>
</evidence>
<evidence type="ECO:0000256" key="4">
    <source>
        <dbReference type="ARBA" id="ARBA00022989"/>
    </source>
</evidence>
<comment type="subcellular location">
    <subcellularLocation>
        <location evidence="1">Membrane</location>
        <topology evidence="1">Single-pass membrane protein</topology>
    </subcellularLocation>
</comment>
<dbReference type="PRINTS" id="PR01490">
    <property type="entry name" value="RTXTOXIND"/>
</dbReference>
<feature type="domain" description="AprE-like beta-barrel" evidence="8">
    <location>
        <begin position="423"/>
        <end position="510"/>
    </location>
</feature>
<dbReference type="Gene3D" id="2.40.30.170">
    <property type="match status" value="1"/>
</dbReference>
<evidence type="ECO:0000259" key="8">
    <source>
        <dbReference type="Pfam" id="PF26002"/>
    </source>
</evidence>
<evidence type="ECO:0000313" key="10">
    <source>
        <dbReference type="Proteomes" id="UP000176944"/>
    </source>
</evidence>
<keyword evidence="5" id="KW-0472">Membrane</keyword>